<dbReference type="Proteomes" id="UP000305398">
    <property type="component" value="Chromosome"/>
</dbReference>
<proteinExistence type="predicted"/>
<dbReference type="InterPro" id="IPR050109">
    <property type="entry name" value="HTH-type_TetR-like_transc_reg"/>
</dbReference>
<evidence type="ECO:0000256" key="3">
    <source>
        <dbReference type="ARBA" id="ARBA00023163"/>
    </source>
</evidence>
<dbReference type="PANTHER" id="PTHR30055:SF234">
    <property type="entry name" value="HTH-TYPE TRANSCRIPTIONAL REGULATOR BETI"/>
    <property type="match status" value="1"/>
</dbReference>
<dbReference type="PRINTS" id="PR00455">
    <property type="entry name" value="HTHTETR"/>
</dbReference>
<evidence type="ECO:0000256" key="4">
    <source>
        <dbReference type="PROSITE-ProRule" id="PRU00335"/>
    </source>
</evidence>
<dbReference type="Gene3D" id="1.10.10.60">
    <property type="entry name" value="Homeodomain-like"/>
    <property type="match status" value="1"/>
</dbReference>
<protein>
    <submittedName>
        <fullName evidence="6">TetR/AcrR family transcriptional regulator</fullName>
    </submittedName>
</protein>
<dbReference type="PANTHER" id="PTHR30055">
    <property type="entry name" value="HTH-TYPE TRANSCRIPTIONAL REGULATOR RUTR"/>
    <property type="match status" value="1"/>
</dbReference>
<evidence type="ECO:0000256" key="2">
    <source>
        <dbReference type="ARBA" id="ARBA00023125"/>
    </source>
</evidence>
<dbReference type="InterPro" id="IPR009057">
    <property type="entry name" value="Homeodomain-like_sf"/>
</dbReference>
<dbReference type="PROSITE" id="PS50977">
    <property type="entry name" value="HTH_TETR_2"/>
    <property type="match status" value="1"/>
</dbReference>
<feature type="domain" description="HTH tetR-type" evidence="5">
    <location>
        <begin position="1"/>
        <end position="61"/>
    </location>
</feature>
<keyword evidence="3" id="KW-0804">Transcription</keyword>
<keyword evidence="1" id="KW-0805">Transcription regulation</keyword>
<accession>A0A5B7ZXR3</accession>
<keyword evidence="2 4" id="KW-0238">DNA-binding</keyword>
<dbReference type="RefSeq" id="WP_139514958.1">
    <property type="nucleotide sequence ID" value="NZ_CP040896.1"/>
</dbReference>
<evidence type="ECO:0000259" key="5">
    <source>
        <dbReference type="PROSITE" id="PS50977"/>
    </source>
</evidence>
<dbReference type="KEGG" id="hyj:FHG12_06515"/>
<keyword evidence="7" id="KW-1185">Reference proteome</keyword>
<dbReference type="SUPFAM" id="SSF48498">
    <property type="entry name" value="Tetracyclin repressor-like, C-terminal domain"/>
    <property type="match status" value="1"/>
</dbReference>
<evidence type="ECO:0000313" key="7">
    <source>
        <dbReference type="Proteomes" id="UP000305398"/>
    </source>
</evidence>
<dbReference type="InterPro" id="IPR036271">
    <property type="entry name" value="Tet_transcr_reg_TetR-rel_C_sf"/>
</dbReference>
<dbReference type="Gene3D" id="1.10.357.10">
    <property type="entry name" value="Tetracycline Repressor, domain 2"/>
    <property type="match status" value="1"/>
</dbReference>
<name>A0A5B7ZXR3_9BACT</name>
<dbReference type="AlphaFoldDB" id="A0A5B7ZXR3"/>
<reference evidence="6 7" key="1">
    <citation type="submission" date="2019-06" db="EMBL/GenBank/DDBJ databases">
        <authorList>
            <person name="Srinivasan S."/>
        </authorList>
    </citation>
    <scope>NUCLEOTIDE SEQUENCE [LARGE SCALE GENOMIC DNA]</scope>
    <source>
        <strain evidence="6 7">17J68-5</strain>
    </source>
</reference>
<dbReference type="Pfam" id="PF00440">
    <property type="entry name" value="TetR_N"/>
    <property type="match status" value="1"/>
</dbReference>
<evidence type="ECO:0000313" key="6">
    <source>
        <dbReference type="EMBL" id="QDA59778.1"/>
    </source>
</evidence>
<dbReference type="GO" id="GO:0000976">
    <property type="term" value="F:transcription cis-regulatory region binding"/>
    <property type="evidence" value="ECO:0007669"/>
    <property type="project" value="TreeGrafter"/>
</dbReference>
<dbReference type="SUPFAM" id="SSF46689">
    <property type="entry name" value="Homeodomain-like"/>
    <property type="match status" value="1"/>
</dbReference>
<feature type="DNA-binding region" description="H-T-H motif" evidence="4">
    <location>
        <begin position="24"/>
        <end position="43"/>
    </location>
</feature>
<gene>
    <name evidence="6" type="ORF">FHG12_06515</name>
</gene>
<organism evidence="6 7">
    <name type="scientific">Hymenobacter jejuensis</name>
    <dbReference type="NCBI Taxonomy" id="2502781"/>
    <lineage>
        <taxon>Bacteria</taxon>
        <taxon>Pseudomonadati</taxon>
        <taxon>Bacteroidota</taxon>
        <taxon>Cytophagia</taxon>
        <taxon>Cytophagales</taxon>
        <taxon>Hymenobacteraceae</taxon>
        <taxon>Hymenobacter</taxon>
    </lineage>
</organism>
<dbReference type="EMBL" id="CP040896">
    <property type="protein sequence ID" value="QDA59778.1"/>
    <property type="molecule type" value="Genomic_DNA"/>
</dbReference>
<sequence>MEIKDRILQSAQGLFMRNGIKSVSMDDIASHLAMSKKTLYKWFENKDQIVYGVMEHHLLLNKRECDVLSQRASSAIEELFVMMGWMKKQFADVHPSIFYDLQKYHPATWQMWLKFKNQFILNQIESNLQRGISEGLYRPDLDVDVLARLRLAEIELAFNPEVYPASQFEPRRVQLIHAEHFMLGLVTLEGYNLITQYRHLAEAK</sequence>
<dbReference type="InterPro" id="IPR001647">
    <property type="entry name" value="HTH_TetR"/>
</dbReference>
<dbReference type="OrthoDB" id="881297at2"/>
<evidence type="ECO:0000256" key="1">
    <source>
        <dbReference type="ARBA" id="ARBA00023015"/>
    </source>
</evidence>
<dbReference type="GO" id="GO:0003700">
    <property type="term" value="F:DNA-binding transcription factor activity"/>
    <property type="evidence" value="ECO:0007669"/>
    <property type="project" value="TreeGrafter"/>
</dbReference>